<name>A0A1F5WD48_9BACT</name>
<gene>
    <name evidence="1" type="ORF">A3J56_00085</name>
</gene>
<sequence length="208" mass="24331">MTGFAEFRSVVISTLVLFVYGCSIPYKIPLRKIETNTKIFEKEVDIRSFEQRSDDLIRTFDERRARKEKMSADEAFFLFGIQNQHFRKLPREEVKKNLLLPENIISGWTTEETVRFLAPFRGHLFVYTNARKGGYIGFPKLITEQEGIDSQVIIITYNDEVFNIISSGGLVFTERQSIYWWEFASQLLRGFLGEAGKEAFRQGKKLFW</sequence>
<accession>A0A1F5WD48</accession>
<dbReference type="AlphaFoldDB" id="A0A1F5WD48"/>
<dbReference type="EMBL" id="MFHQ01000038">
    <property type="protein sequence ID" value="OGF73652.1"/>
    <property type="molecule type" value="Genomic_DNA"/>
</dbReference>
<protein>
    <submittedName>
        <fullName evidence="1">Uncharacterized protein</fullName>
    </submittedName>
</protein>
<evidence type="ECO:0000313" key="1">
    <source>
        <dbReference type="EMBL" id="OGF73652.1"/>
    </source>
</evidence>
<comment type="caution">
    <text evidence="1">The sequence shown here is derived from an EMBL/GenBank/DDBJ whole genome shotgun (WGS) entry which is preliminary data.</text>
</comment>
<organism evidence="1 2">
    <name type="scientific">Candidatus Giovannonibacteria bacterium RIFCSPHIGHO2_02_FULL_46_20</name>
    <dbReference type="NCBI Taxonomy" id="1798338"/>
    <lineage>
        <taxon>Bacteria</taxon>
        <taxon>Candidatus Giovannoniibacteriota</taxon>
    </lineage>
</organism>
<dbReference type="Proteomes" id="UP000178406">
    <property type="component" value="Unassembled WGS sequence"/>
</dbReference>
<reference evidence="1 2" key="1">
    <citation type="journal article" date="2016" name="Nat. Commun.">
        <title>Thousands of microbial genomes shed light on interconnected biogeochemical processes in an aquifer system.</title>
        <authorList>
            <person name="Anantharaman K."/>
            <person name="Brown C.T."/>
            <person name="Hug L.A."/>
            <person name="Sharon I."/>
            <person name="Castelle C.J."/>
            <person name="Probst A.J."/>
            <person name="Thomas B.C."/>
            <person name="Singh A."/>
            <person name="Wilkins M.J."/>
            <person name="Karaoz U."/>
            <person name="Brodie E.L."/>
            <person name="Williams K.H."/>
            <person name="Hubbard S.S."/>
            <person name="Banfield J.F."/>
        </authorList>
    </citation>
    <scope>NUCLEOTIDE SEQUENCE [LARGE SCALE GENOMIC DNA]</scope>
</reference>
<proteinExistence type="predicted"/>
<evidence type="ECO:0000313" key="2">
    <source>
        <dbReference type="Proteomes" id="UP000178406"/>
    </source>
</evidence>